<dbReference type="Proteomes" id="UP001271007">
    <property type="component" value="Unassembled WGS sequence"/>
</dbReference>
<evidence type="ECO:0008006" key="5">
    <source>
        <dbReference type="Google" id="ProtNLM"/>
    </source>
</evidence>
<protein>
    <recommendedName>
        <fullName evidence="5">Heterokaryon incompatibility domain-containing protein</fullName>
    </recommendedName>
</protein>
<dbReference type="PANTHER" id="PTHR10622:SF10">
    <property type="entry name" value="HET DOMAIN-CONTAINING PROTEIN"/>
    <property type="match status" value="1"/>
</dbReference>
<evidence type="ECO:0000313" key="4">
    <source>
        <dbReference type="Proteomes" id="UP001271007"/>
    </source>
</evidence>
<dbReference type="AlphaFoldDB" id="A0AAJ0DS91"/>
<feature type="domain" description="DUF8212" evidence="2">
    <location>
        <begin position="250"/>
        <end position="275"/>
    </location>
</feature>
<feature type="domain" description="Heterokaryon incompatibility" evidence="1">
    <location>
        <begin position="22"/>
        <end position="162"/>
    </location>
</feature>
<organism evidence="3 4">
    <name type="scientific">Extremus antarcticus</name>
    <dbReference type="NCBI Taxonomy" id="702011"/>
    <lineage>
        <taxon>Eukaryota</taxon>
        <taxon>Fungi</taxon>
        <taxon>Dikarya</taxon>
        <taxon>Ascomycota</taxon>
        <taxon>Pezizomycotina</taxon>
        <taxon>Dothideomycetes</taxon>
        <taxon>Dothideomycetidae</taxon>
        <taxon>Mycosphaerellales</taxon>
        <taxon>Extremaceae</taxon>
        <taxon>Extremus</taxon>
    </lineage>
</organism>
<reference evidence="3" key="1">
    <citation type="submission" date="2023-04" db="EMBL/GenBank/DDBJ databases">
        <title>Black Yeasts Isolated from many extreme environments.</title>
        <authorList>
            <person name="Coleine C."/>
            <person name="Stajich J.E."/>
            <person name="Selbmann L."/>
        </authorList>
    </citation>
    <scope>NUCLEOTIDE SEQUENCE</scope>
    <source>
        <strain evidence="3">CCFEE 5312</strain>
    </source>
</reference>
<evidence type="ECO:0000259" key="2">
    <source>
        <dbReference type="Pfam" id="PF26640"/>
    </source>
</evidence>
<dbReference type="Pfam" id="PF06985">
    <property type="entry name" value="HET"/>
    <property type="match status" value="1"/>
</dbReference>
<dbReference type="InterPro" id="IPR010730">
    <property type="entry name" value="HET"/>
</dbReference>
<dbReference type="Pfam" id="PF26640">
    <property type="entry name" value="DUF8212"/>
    <property type="match status" value="1"/>
</dbReference>
<accession>A0AAJ0DS91</accession>
<name>A0AAJ0DS91_9PEZI</name>
<dbReference type="PANTHER" id="PTHR10622">
    <property type="entry name" value="HET DOMAIN-CONTAINING PROTEIN"/>
    <property type="match status" value="1"/>
</dbReference>
<proteinExistence type="predicted"/>
<evidence type="ECO:0000259" key="1">
    <source>
        <dbReference type="Pfam" id="PF06985"/>
    </source>
</evidence>
<keyword evidence="4" id="KW-1185">Reference proteome</keyword>
<dbReference type="EMBL" id="JAWDJX010000009">
    <property type="protein sequence ID" value="KAK3055311.1"/>
    <property type="molecule type" value="Genomic_DNA"/>
</dbReference>
<sequence length="456" mass="52262">MRLLHTRDFTFKDFFDDQIPHYAILSHRWSDEEVSYENFSTYRDEILKHGSRGYGWTKIWKACDLANKYESAPLDWVWIDTCCIDKSSSAELSEAINSMYRWYKDATICLVFLPDVHDPTLCSCMLSDHTVHRAEFPSLSARFYTEELKNSAWFRRAWTLQELLAPISMFLFSTEFCPIGTKAELAGLIAEASDIPEKFIRGEPLSTACVAQRMKWAAKRQASRQEDIAYSLIGLFEVNLPLLYGEGGERAFRRLQKEIIQSSPDGSIFCWSRPRTALWENEGMLAPTIRCFASDFDVRRLFAVRPHHELTNRGFRISVVIPEYLPKAPDLVNGQIRPYVNTFNKSRASNKFILPLNCKIDWTRGPRGRRFGLLIRIERYGVTGGVKVAIAQGCRTADLLLSDSARKPDPSTSWDRMVDVWYSVMGERAEVKGVFVADTLEAVNSSMVSCQVYLDI</sequence>
<evidence type="ECO:0000313" key="3">
    <source>
        <dbReference type="EMBL" id="KAK3055311.1"/>
    </source>
</evidence>
<dbReference type="InterPro" id="IPR058525">
    <property type="entry name" value="DUF8212"/>
</dbReference>
<comment type="caution">
    <text evidence="3">The sequence shown here is derived from an EMBL/GenBank/DDBJ whole genome shotgun (WGS) entry which is preliminary data.</text>
</comment>
<gene>
    <name evidence="3" type="ORF">LTR09_003864</name>
</gene>